<feature type="domain" description="Kinesin motor" evidence="5">
    <location>
        <begin position="343"/>
        <end position="422"/>
    </location>
</feature>
<comment type="similarity">
    <text evidence="3">Belongs to the TRAFAC class myosin-kinesin ATPase superfamily. Kinesin family.</text>
</comment>
<dbReference type="SUPFAM" id="SSF81606">
    <property type="entry name" value="PP2C-like"/>
    <property type="match status" value="1"/>
</dbReference>
<dbReference type="Gene3D" id="3.60.40.10">
    <property type="entry name" value="PPM-type phosphatase domain"/>
    <property type="match status" value="1"/>
</dbReference>
<dbReference type="PANTHER" id="PTHR47968:SF75">
    <property type="entry name" value="CENTROMERE-ASSOCIATED PROTEIN E"/>
    <property type="match status" value="1"/>
</dbReference>
<evidence type="ECO:0000256" key="4">
    <source>
        <dbReference type="SAM" id="MobiDB-lite"/>
    </source>
</evidence>
<dbReference type="InterPro" id="IPR027640">
    <property type="entry name" value="Kinesin-like_fam"/>
</dbReference>
<evidence type="ECO:0000256" key="2">
    <source>
        <dbReference type="ARBA" id="ARBA00023175"/>
    </source>
</evidence>
<dbReference type="InterPro" id="IPR036961">
    <property type="entry name" value="Kinesin_motor_dom_sf"/>
</dbReference>
<proteinExistence type="inferred from homology"/>
<dbReference type="PANTHER" id="PTHR47968">
    <property type="entry name" value="CENTROMERE PROTEIN E"/>
    <property type="match status" value="1"/>
</dbReference>
<evidence type="ECO:0008006" key="9">
    <source>
        <dbReference type="Google" id="ProtNLM"/>
    </source>
</evidence>
<dbReference type="InterPro" id="IPR036457">
    <property type="entry name" value="PPM-type-like_dom_sf"/>
</dbReference>
<keyword evidence="2" id="KW-0505">Motor protein</keyword>
<dbReference type="GO" id="GO:0003777">
    <property type="term" value="F:microtubule motor activity"/>
    <property type="evidence" value="ECO:0007669"/>
    <property type="project" value="InterPro"/>
</dbReference>
<evidence type="ECO:0000256" key="3">
    <source>
        <dbReference type="PROSITE-ProRule" id="PRU00283"/>
    </source>
</evidence>
<dbReference type="GO" id="GO:0005524">
    <property type="term" value="F:ATP binding"/>
    <property type="evidence" value="ECO:0007669"/>
    <property type="project" value="InterPro"/>
</dbReference>
<evidence type="ECO:0000259" key="6">
    <source>
        <dbReference type="PROSITE" id="PS51746"/>
    </source>
</evidence>
<protein>
    <recommendedName>
        <fullName evidence="9">PPM-type phosphatase domain-containing protein</fullName>
    </recommendedName>
</protein>
<dbReference type="SUPFAM" id="SSF52540">
    <property type="entry name" value="P-loop containing nucleoside triphosphate hydrolases"/>
    <property type="match status" value="1"/>
</dbReference>
<dbReference type="Gene3D" id="3.40.850.10">
    <property type="entry name" value="Kinesin motor domain"/>
    <property type="match status" value="1"/>
</dbReference>
<dbReference type="VEuPathDB" id="FungiDB:H257_11886"/>
<dbReference type="Pfam" id="PF00481">
    <property type="entry name" value="PP2C"/>
    <property type="match status" value="1"/>
</dbReference>
<feature type="domain" description="PPM-type phosphatase" evidence="6">
    <location>
        <begin position="4"/>
        <end position="251"/>
    </location>
</feature>
<dbReference type="Pfam" id="PF00225">
    <property type="entry name" value="Kinesin"/>
    <property type="match status" value="1"/>
</dbReference>
<dbReference type="SMART" id="SM00331">
    <property type="entry name" value="PP2C_SIG"/>
    <property type="match status" value="1"/>
</dbReference>
<dbReference type="Proteomes" id="UP000285430">
    <property type="component" value="Unassembled WGS sequence"/>
</dbReference>
<name>A0A3R6XUY0_APHAT</name>
<feature type="region of interest" description="Disordered" evidence="4">
    <location>
        <begin position="503"/>
        <end position="522"/>
    </location>
</feature>
<gene>
    <name evidence="7" type="ORF">DYB37_011002</name>
</gene>
<dbReference type="VEuPathDB" id="FungiDB:H257_11887"/>
<comment type="caution">
    <text evidence="7">The sequence shown here is derived from an EMBL/GenBank/DDBJ whole genome shotgun (WGS) entry which is preliminary data.</text>
</comment>
<sequence length="615" mass="67053">MMLHVGATTDIGNSRQTNEDVYAVFPDLPRITSDLALHRSAIALFDGHCGVRAAAFARENFEAMLVASPAYGRDTCMALEASVRELDRVFLAMARRKHGVIDGTTLVVVVIERIGGTTRLTTANVGDSRAIMVANKVRQLTIDQNAARPDEANRVYDSGGFVAFCNMYRSPESTLSMPRRALRWVALVVASDGVWEVVSNSLVKRCVDSTLRCSGHMNHADQAHAVSAAVVALAKRQPHSTDNITAVVALLRPVRHNRTISQQIFPAHRGSSSTEAAALDRRMKDSPTAYTFDRLFPPETSTAVVYASVAKVAFVDIDNECFQDLLTTSPSPEPVRMVQGGMNKSLLAFGHIVWKLSHEAHKPTTPPQTTDLPYGDSQLTRLLQPSLGPHASLVMLCTLSPSLSGLNETHKTLKFASRAKRIHYTLRPRPDAVMDESSPHLASSDSTTYAILALRRQLASLHAQLSDTVDDDSRDSIRVALHNVHRVLLNSDEVRAKGVDMVSNDAPLTPKSSDERVGATSSSSYWNDDSMSVASAGEFFLDDSPTVHAATLEILRHKYSYHASLVVGLFMLTDLVITRIDSLRLNADDAAVLLHGLLVLERAYNNATATLSATL</sequence>
<organism evidence="7 8">
    <name type="scientific">Aphanomyces astaci</name>
    <name type="common">Crayfish plague agent</name>
    <dbReference type="NCBI Taxonomy" id="112090"/>
    <lineage>
        <taxon>Eukaryota</taxon>
        <taxon>Sar</taxon>
        <taxon>Stramenopiles</taxon>
        <taxon>Oomycota</taxon>
        <taxon>Saprolegniomycetes</taxon>
        <taxon>Saprolegniales</taxon>
        <taxon>Verrucalvaceae</taxon>
        <taxon>Aphanomyces</taxon>
    </lineage>
</organism>
<evidence type="ECO:0000256" key="1">
    <source>
        <dbReference type="ARBA" id="ARBA00023054"/>
    </source>
</evidence>
<evidence type="ECO:0000313" key="7">
    <source>
        <dbReference type="EMBL" id="RHZ12730.1"/>
    </source>
</evidence>
<dbReference type="PROSITE" id="PS51746">
    <property type="entry name" value="PPM_2"/>
    <property type="match status" value="1"/>
</dbReference>
<evidence type="ECO:0000313" key="8">
    <source>
        <dbReference type="Proteomes" id="UP000285430"/>
    </source>
</evidence>
<keyword evidence="1" id="KW-0175">Coiled coil</keyword>
<evidence type="ECO:0000259" key="5">
    <source>
        <dbReference type="PROSITE" id="PS50067"/>
    </source>
</evidence>
<dbReference type="PROSITE" id="PS50067">
    <property type="entry name" value="KINESIN_MOTOR_2"/>
    <property type="match status" value="1"/>
</dbReference>
<dbReference type="SMART" id="SM00129">
    <property type="entry name" value="KISc"/>
    <property type="match status" value="1"/>
</dbReference>
<dbReference type="SMART" id="SM00332">
    <property type="entry name" value="PP2Cc"/>
    <property type="match status" value="1"/>
</dbReference>
<dbReference type="AlphaFoldDB" id="A0A3R6XUY0"/>
<dbReference type="InterPro" id="IPR027417">
    <property type="entry name" value="P-loop_NTPase"/>
</dbReference>
<dbReference type="InterPro" id="IPR001752">
    <property type="entry name" value="Kinesin_motor_dom"/>
</dbReference>
<dbReference type="CDD" id="cd00143">
    <property type="entry name" value="PP2Cc"/>
    <property type="match status" value="1"/>
</dbReference>
<dbReference type="GO" id="GO:0008017">
    <property type="term" value="F:microtubule binding"/>
    <property type="evidence" value="ECO:0007669"/>
    <property type="project" value="InterPro"/>
</dbReference>
<accession>A0A3R6XUY0</accession>
<dbReference type="GO" id="GO:0007018">
    <property type="term" value="P:microtubule-based movement"/>
    <property type="evidence" value="ECO:0007669"/>
    <property type="project" value="InterPro"/>
</dbReference>
<dbReference type="EMBL" id="QUTH01004660">
    <property type="protein sequence ID" value="RHZ12730.1"/>
    <property type="molecule type" value="Genomic_DNA"/>
</dbReference>
<reference evidence="7 8" key="1">
    <citation type="submission" date="2018-08" db="EMBL/GenBank/DDBJ databases">
        <title>Aphanomyces genome sequencing and annotation.</title>
        <authorList>
            <person name="Minardi D."/>
            <person name="Oidtmann B."/>
            <person name="Van Der Giezen M."/>
            <person name="Studholme D.J."/>
        </authorList>
    </citation>
    <scope>NUCLEOTIDE SEQUENCE [LARGE SCALE GENOMIC DNA]</scope>
    <source>
        <strain evidence="7 8">Da</strain>
    </source>
</reference>
<comment type="caution">
    <text evidence="3">Lacks conserved residue(s) required for the propagation of feature annotation.</text>
</comment>
<dbReference type="InterPro" id="IPR001932">
    <property type="entry name" value="PPM-type_phosphatase-like_dom"/>
</dbReference>